<dbReference type="PROSITE" id="PS00678">
    <property type="entry name" value="WD_REPEATS_1"/>
    <property type="match status" value="2"/>
</dbReference>
<dbReference type="CDD" id="cd00200">
    <property type="entry name" value="WD40"/>
    <property type="match status" value="1"/>
</dbReference>
<dbReference type="GO" id="GO:0005737">
    <property type="term" value="C:cytoplasm"/>
    <property type="evidence" value="ECO:0007669"/>
    <property type="project" value="UniProtKB-UniRule"/>
</dbReference>
<dbReference type="GO" id="GO:0005819">
    <property type="term" value="C:spindle"/>
    <property type="evidence" value="ECO:0007669"/>
    <property type="project" value="UniProtKB-SubCell"/>
</dbReference>
<protein>
    <recommendedName>
        <fullName evidence="11">Katanin p80 WD40 repeat-containing subunit B1 homolog</fullName>
    </recommendedName>
</protein>
<evidence type="ECO:0000256" key="6">
    <source>
        <dbReference type="ARBA" id="ARBA00022737"/>
    </source>
</evidence>
<comment type="function">
    <text evidence="11">May participate in a complex which severs microtubules in an ATP-dependent manner. Microtubule severing may promote rapid reorganization of cellular microtubule arrays.</text>
</comment>
<evidence type="ECO:0000256" key="4">
    <source>
        <dbReference type="ARBA" id="ARBA00022618"/>
    </source>
</evidence>
<dbReference type="Gene3D" id="2.130.10.10">
    <property type="entry name" value="YVTN repeat-like/Quinoprotein amine dehydrogenase"/>
    <property type="match status" value="2"/>
</dbReference>
<evidence type="ECO:0000256" key="7">
    <source>
        <dbReference type="ARBA" id="ARBA00022776"/>
    </source>
</evidence>
<sequence length="781" mass="86244">MAKRGYKLLHVHGVLSECVCFLVSLTKIECEEEFIAHSANVNCLRIGKKACRLLLTGGDDHKVNLWAIGKPTSLMSLCGHTTPVESLAFDSAEVLVLAGASSGTIKLWDLEEAKMVRTLTGHRSNCTSGEFHPFGEFFASGSADTDLKIWDIRKKGCIHTYKGHTEGINVVKFTPDGRWVVSGGYDNAVKIWDLTAGKLLHDLKYHDGHIRSIDFHPLEFLLATGSADRTVKFWDLETFEVIGSAKTEGTGVRAITFHPDGRTLFCGYNSNLKVYSWEPIVCHDAVEVGWSMLGDLSIHEGKVVGCSCYRNSIGVWVVDLSCIKPYRSVDDSRDSTPVPMKLDVRDSQCTAKVELGARSTSRLCSTSPDDDAKDIKNIYVDYEKPINTQKKGSLTASRVSPPHAKEATKLPARRQSAPIAIPAKSTTQAGDRSFTVQSFVPKENSGGKAFTNSRRESLAPSNPVSGVPTMAAQARRSRLPYSEAISFDMPVPVIQSKELFEDENPTLTTFDEKSERNPSSAISSILQSGGDSLDSKEKQNLKAVDGVAVVHGRTRSLVERFERRGRFSVSVSDDQLTSASPEVIADRTKSSTSLKEEPQISGRELTSLSDVNVIEDLMQNHDVLLSDLCSRLTKLQMIRCMWERNDMKGSINVLKKLSDHSVQADVISVVMERMEMVTMDLFSCMLPVLVGLLDSKMERHVKMSLELLLKLVAMFGPTIHRTISAPPVGVDLHQEERIERCKQCLSQLQQIQSLLPTLPRRGSSLARPALELSLVLQDHNV</sequence>
<feature type="region of interest" description="Disordered" evidence="13">
    <location>
        <begin position="578"/>
        <end position="601"/>
    </location>
</feature>
<evidence type="ECO:0000256" key="13">
    <source>
        <dbReference type="SAM" id="MobiDB-lite"/>
    </source>
</evidence>
<evidence type="ECO:0000256" key="3">
    <source>
        <dbReference type="ARBA" id="ARBA00022574"/>
    </source>
</evidence>
<keyword evidence="3 12" id="KW-0853">WD repeat</keyword>
<dbReference type="PANTHER" id="PTHR19845">
    <property type="entry name" value="KATANIN P80 SUBUNIT"/>
    <property type="match status" value="1"/>
</dbReference>
<dbReference type="Proteomes" id="UP001153076">
    <property type="component" value="Unassembled WGS sequence"/>
</dbReference>
<gene>
    <name evidence="15" type="ORF">Cgig2_003358</name>
</gene>
<dbReference type="InterPro" id="IPR028021">
    <property type="entry name" value="Katanin_C-terminal"/>
</dbReference>
<dbReference type="OrthoDB" id="538223at2759"/>
<dbReference type="EMBL" id="JAKOGI010000446">
    <property type="protein sequence ID" value="KAJ8434919.1"/>
    <property type="molecule type" value="Genomic_DNA"/>
</dbReference>
<feature type="repeat" description="WD" evidence="12">
    <location>
        <begin position="161"/>
        <end position="202"/>
    </location>
</feature>
<dbReference type="AlphaFoldDB" id="A0A9Q1K1R1"/>
<dbReference type="Pfam" id="PF00400">
    <property type="entry name" value="WD40"/>
    <property type="match status" value="6"/>
</dbReference>
<dbReference type="SUPFAM" id="SSF50978">
    <property type="entry name" value="WD40 repeat-like"/>
    <property type="match status" value="1"/>
</dbReference>
<dbReference type="GO" id="GO:0008352">
    <property type="term" value="C:katanin complex"/>
    <property type="evidence" value="ECO:0007669"/>
    <property type="project" value="InterPro"/>
</dbReference>
<evidence type="ECO:0000256" key="5">
    <source>
        <dbReference type="ARBA" id="ARBA00022701"/>
    </source>
</evidence>
<proteinExistence type="inferred from homology"/>
<feature type="region of interest" description="Disordered" evidence="13">
    <location>
        <begin position="390"/>
        <end position="414"/>
    </location>
</feature>
<dbReference type="GO" id="GO:0051013">
    <property type="term" value="P:microtubule severing"/>
    <property type="evidence" value="ECO:0007669"/>
    <property type="project" value="UniProtKB-UniRule"/>
</dbReference>
<evidence type="ECO:0000256" key="10">
    <source>
        <dbReference type="ARBA" id="ARBA00057470"/>
    </source>
</evidence>
<evidence type="ECO:0000313" key="16">
    <source>
        <dbReference type="Proteomes" id="UP001153076"/>
    </source>
</evidence>
<keyword evidence="6" id="KW-0677">Repeat</keyword>
<dbReference type="Pfam" id="PF13925">
    <property type="entry name" value="Katanin_con80"/>
    <property type="match status" value="1"/>
</dbReference>
<keyword evidence="7" id="KW-0498">Mitosis</keyword>
<feature type="compositionally biased region" description="Basic and acidic residues" evidence="13">
    <location>
        <begin position="584"/>
        <end position="598"/>
    </location>
</feature>
<dbReference type="PROSITE" id="PS50294">
    <property type="entry name" value="WD_REPEATS_REGION"/>
    <property type="match status" value="4"/>
</dbReference>
<dbReference type="GO" id="GO:0005874">
    <property type="term" value="C:microtubule"/>
    <property type="evidence" value="ECO:0007669"/>
    <property type="project" value="UniProtKB-KW"/>
</dbReference>
<feature type="region of interest" description="Disordered" evidence="13">
    <location>
        <begin position="444"/>
        <end position="471"/>
    </location>
</feature>
<keyword evidence="16" id="KW-1185">Reference proteome</keyword>
<dbReference type="PRINTS" id="PR00320">
    <property type="entry name" value="GPROTEINBRPT"/>
</dbReference>
<evidence type="ECO:0000313" key="15">
    <source>
        <dbReference type="EMBL" id="KAJ8434919.1"/>
    </source>
</evidence>
<feature type="region of interest" description="Disordered" evidence="13">
    <location>
        <begin position="509"/>
        <end position="534"/>
    </location>
</feature>
<evidence type="ECO:0000256" key="12">
    <source>
        <dbReference type="PROSITE-ProRule" id="PRU00221"/>
    </source>
</evidence>
<evidence type="ECO:0000256" key="1">
    <source>
        <dbReference type="ARBA" id="ARBA00004186"/>
    </source>
</evidence>
<dbReference type="FunFam" id="2.130.10.10:FF:000846">
    <property type="entry name" value="Katanin p80 WD40 repeat-containing subunit B1 homolog"/>
    <property type="match status" value="1"/>
</dbReference>
<keyword evidence="5 11" id="KW-0493">Microtubule</keyword>
<accession>A0A9Q1K1R1</accession>
<dbReference type="InterPro" id="IPR019775">
    <property type="entry name" value="WD40_repeat_CS"/>
</dbReference>
<comment type="similarity">
    <text evidence="11">Belongs to the WD repeat KATNB1 family.</text>
</comment>
<feature type="repeat" description="WD" evidence="12">
    <location>
        <begin position="77"/>
        <end position="118"/>
    </location>
</feature>
<evidence type="ECO:0000259" key="14">
    <source>
        <dbReference type="Pfam" id="PF13925"/>
    </source>
</evidence>
<comment type="function">
    <text evidence="10">Participates in a complex which severs microtubules in an ATP-dependent manner. May act to target the enzymatic subunit of this complex to sites of action such as the centrosome. Microtubule severing may promote rapid reorganization of cellular microtubule arrays and the release of microtubules from the centrosome following nucleation.</text>
</comment>
<keyword evidence="9" id="KW-0131">Cell cycle</keyword>
<keyword evidence="4" id="KW-0132">Cell division</keyword>
<keyword evidence="8 11" id="KW-0206">Cytoskeleton</keyword>
<dbReference type="GO" id="GO:0007019">
    <property type="term" value="P:microtubule depolymerization"/>
    <property type="evidence" value="ECO:0007669"/>
    <property type="project" value="TreeGrafter"/>
</dbReference>
<organism evidence="15 16">
    <name type="scientific">Carnegiea gigantea</name>
    <dbReference type="NCBI Taxonomy" id="171969"/>
    <lineage>
        <taxon>Eukaryota</taxon>
        <taxon>Viridiplantae</taxon>
        <taxon>Streptophyta</taxon>
        <taxon>Embryophyta</taxon>
        <taxon>Tracheophyta</taxon>
        <taxon>Spermatophyta</taxon>
        <taxon>Magnoliopsida</taxon>
        <taxon>eudicotyledons</taxon>
        <taxon>Gunneridae</taxon>
        <taxon>Pentapetalae</taxon>
        <taxon>Caryophyllales</taxon>
        <taxon>Cactineae</taxon>
        <taxon>Cactaceae</taxon>
        <taxon>Cactoideae</taxon>
        <taxon>Echinocereeae</taxon>
        <taxon>Carnegiea</taxon>
    </lineage>
</organism>
<evidence type="ECO:0000256" key="8">
    <source>
        <dbReference type="ARBA" id="ARBA00023212"/>
    </source>
</evidence>
<feature type="repeat" description="WD" evidence="12">
    <location>
        <begin position="203"/>
        <end position="244"/>
    </location>
</feature>
<evidence type="ECO:0000256" key="11">
    <source>
        <dbReference type="HAMAP-Rule" id="MF_03022"/>
    </source>
</evidence>
<dbReference type="PANTHER" id="PTHR19845:SF15">
    <property type="entry name" value="KATANIN P80 WD40 REPEAT-CONTAINING SUBUNIT B1 HOMOLOG KTN80.2"/>
    <property type="match status" value="1"/>
</dbReference>
<name>A0A9Q1K1R1_9CARY</name>
<comment type="caution">
    <text evidence="15">The sequence shown here is derived from an EMBL/GenBank/DDBJ whole genome shotgun (WGS) entry which is preliminary data.</text>
</comment>
<dbReference type="InterPro" id="IPR020472">
    <property type="entry name" value="WD40_PAC1"/>
</dbReference>
<feature type="compositionally biased region" description="Polar residues" evidence="13">
    <location>
        <begin position="517"/>
        <end position="530"/>
    </location>
</feature>
<feature type="repeat" description="WD" evidence="12">
    <location>
        <begin position="34"/>
        <end position="76"/>
    </location>
</feature>
<dbReference type="InterPro" id="IPR015943">
    <property type="entry name" value="WD40/YVTN_repeat-like_dom_sf"/>
</dbReference>
<evidence type="ECO:0000256" key="9">
    <source>
        <dbReference type="ARBA" id="ARBA00023306"/>
    </source>
</evidence>
<comment type="subcellular location">
    <subcellularLocation>
        <location evidence="1">Cytoplasm</location>
        <location evidence="1">Cytoskeleton</location>
        <location evidence="1">Spindle</location>
    </subcellularLocation>
</comment>
<dbReference type="InterPro" id="IPR026962">
    <property type="entry name" value="KTNB1"/>
</dbReference>
<dbReference type="InterPro" id="IPR001680">
    <property type="entry name" value="WD40_rpt"/>
</dbReference>
<reference evidence="15" key="1">
    <citation type="submission" date="2022-04" db="EMBL/GenBank/DDBJ databases">
        <title>Carnegiea gigantea Genome sequencing and assembly v2.</title>
        <authorList>
            <person name="Copetti D."/>
            <person name="Sanderson M.J."/>
            <person name="Burquez A."/>
            <person name="Wojciechowski M.F."/>
        </authorList>
    </citation>
    <scope>NUCLEOTIDE SEQUENCE</scope>
    <source>
        <strain evidence="15">SGP5-SGP5p</strain>
        <tissue evidence="15">Aerial part</tissue>
    </source>
</reference>
<dbReference type="InterPro" id="IPR036322">
    <property type="entry name" value="WD40_repeat_dom_sf"/>
</dbReference>
<dbReference type="SMART" id="SM00320">
    <property type="entry name" value="WD40"/>
    <property type="match status" value="6"/>
</dbReference>
<dbReference type="GO" id="GO:0008017">
    <property type="term" value="F:microtubule binding"/>
    <property type="evidence" value="ECO:0007669"/>
    <property type="project" value="UniProtKB-UniRule"/>
</dbReference>
<feature type="repeat" description="WD" evidence="12">
    <location>
        <begin position="119"/>
        <end position="160"/>
    </location>
</feature>
<dbReference type="HAMAP" id="MF_03022">
    <property type="entry name" value="Katanin_p80_B1"/>
    <property type="match status" value="1"/>
</dbReference>
<keyword evidence="2 11" id="KW-0963">Cytoplasm</keyword>
<dbReference type="PROSITE" id="PS50082">
    <property type="entry name" value="WD_REPEATS_2"/>
    <property type="match status" value="5"/>
</dbReference>
<evidence type="ECO:0000256" key="2">
    <source>
        <dbReference type="ARBA" id="ARBA00022490"/>
    </source>
</evidence>
<feature type="domain" description="Katanin p80 subunit C-terminal" evidence="14">
    <location>
        <begin position="619"/>
        <end position="775"/>
    </location>
</feature>
<dbReference type="GO" id="GO:0051301">
    <property type="term" value="P:cell division"/>
    <property type="evidence" value="ECO:0007669"/>
    <property type="project" value="UniProtKB-KW"/>
</dbReference>